<keyword evidence="3" id="KW-1185">Reference proteome</keyword>
<dbReference type="STRING" id="1036612.A0A1L9T0N6"/>
<dbReference type="OrthoDB" id="566138at2759"/>
<dbReference type="VEuPathDB" id="FungiDB:ASPSYDRAFT_95254"/>
<dbReference type="Pfam" id="PF01425">
    <property type="entry name" value="Amidase"/>
    <property type="match status" value="1"/>
</dbReference>
<name>A0A1L9T0N6_9EURO</name>
<evidence type="ECO:0000259" key="1">
    <source>
        <dbReference type="Pfam" id="PF01425"/>
    </source>
</evidence>
<evidence type="ECO:0000313" key="3">
    <source>
        <dbReference type="Proteomes" id="UP000184356"/>
    </source>
</evidence>
<dbReference type="Proteomes" id="UP000184356">
    <property type="component" value="Unassembled WGS sequence"/>
</dbReference>
<gene>
    <name evidence="2" type="ORF">ASPSYDRAFT_95254</name>
</gene>
<dbReference type="PANTHER" id="PTHR42678">
    <property type="entry name" value="AMIDASE"/>
    <property type="match status" value="1"/>
</dbReference>
<dbReference type="SUPFAM" id="SSF75304">
    <property type="entry name" value="Amidase signature (AS) enzymes"/>
    <property type="match status" value="1"/>
</dbReference>
<protein>
    <recommendedName>
        <fullName evidence="1">Amidase domain-containing protein</fullName>
    </recommendedName>
</protein>
<reference evidence="3" key="1">
    <citation type="journal article" date="2017" name="Genome Biol.">
        <title>Comparative genomics reveals high biological diversity and specific adaptations in the industrially and medically important fungal genus Aspergillus.</title>
        <authorList>
            <person name="de Vries R.P."/>
            <person name="Riley R."/>
            <person name="Wiebenga A."/>
            <person name="Aguilar-Osorio G."/>
            <person name="Amillis S."/>
            <person name="Uchima C.A."/>
            <person name="Anderluh G."/>
            <person name="Asadollahi M."/>
            <person name="Askin M."/>
            <person name="Barry K."/>
            <person name="Battaglia E."/>
            <person name="Bayram O."/>
            <person name="Benocci T."/>
            <person name="Braus-Stromeyer S.A."/>
            <person name="Caldana C."/>
            <person name="Canovas D."/>
            <person name="Cerqueira G.C."/>
            <person name="Chen F."/>
            <person name="Chen W."/>
            <person name="Choi C."/>
            <person name="Clum A."/>
            <person name="Dos Santos R.A."/>
            <person name="Damasio A.R."/>
            <person name="Diallinas G."/>
            <person name="Emri T."/>
            <person name="Fekete E."/>
            <person name="Flipphi M."/>
            <person name="Freyberg S."/>
            <person name="Gallo A."/>
            <person name="Gournas C."/>
            <person name="Habgood R."/>
            <person name="Hainaut M."/>
            <person name="Harispe M.L."/>
            <person name="Henrissat B."/>
            <person name="Hilden K.S."/>
            <person name="Hope R."/>
            <person name="Hossain A."/>
            <person name="Karabika E."/>
            <person name="Karaffa L."/>
            <person name="Karanyi Z."/>
            <person name="Krasevec N."/>
            <person name="Kuo A."/>
            <person name="Kusch H."/>
            <person name="LaButti K."/>
            <person name="Lagendijk E.L."/>
            <person name="Lapidus A."/>
            <person name="Levasseur A."/>
            <person name="Lindquist E."/>
            <person name="Lipzen A."/>
            <person name="Logrieco A.F."/>
            <person name="MacCabe A."/>
            <person name="Maekelae M.R."/>
            <person name="Malavazi I."/>
            <person name="Melin P."/>
            <person name="Meyer V."/>
            <person name="Mielnichuk N."/>
            <person name="Miskei M."/>
            <person name="Molnar A.P."/>
            <person name="Mule G."/>
            <person name="Ngan C.Y."/>
            <person name="Orejas M."/>
            <person name="Orosz E."/>
            <person name="Ouedraogo J.P."/>
            <person name="Overkamp K.M."/>
            <person name="Park H.-S."/>
            <person name="Perrone G."/>
            <person name="Piumi F."/>
            <person name="Punt P.J."/>
            <person name="Ram A.F."/>
            <person name="Ramon A."/>
            <person name="Rauscher S."/>
            <person name="Record E."/>
            <person name="Riano-Pachon D.M."/>
            <person name="Robert V."/>
            <person name="Roehrig J."/>
            <person name="Ruller R."/>
            <person name="Salamov A."/>
            <person name="Salih N.S."/>
            <person name="Samson R.A."/>
            <person name="Sandor E."/>
            <person name="Sanguinetti M."/>
            <person name="Schuetze T."/>
            <person name="Sepcic K."/>
            <person name="Shelest E."/>
            <person name="Sherlock G."/>
            <person name="Sophianopoulou V."/>
            <person name="Squina F.M."/>
            <person name="Sun H."/>
            <person name="Susca A."/>
            <person name="Todd R.B."/>
            <person name="Tsang A."/>
            <person name="Unkles S.E."/>
            <person name="van de Wiele N."/>
            <person name="van Rossen-Uffink D."/>
            <person name="Oliveira J.V."/>
            <person name="Vesth T.C."/>
            <person name="Visser J."/>
            <person name="Yu J.-H."/>
            <person name="Zhou M."/>
            <person name="Andersen M.R."/>
            <person name="Archer D.B."/>
            <person name="Baker S.E."/>
            <person name="Benoit I."/>
            <person name="Brakhage A.A."/>
            <person name="Braus G.H."/>
            <person name="Fischer R."/>
            <person name="Frisvad J.C."/>
            <person name="Goldman G.H."/>
            <person name="Houbraken J."/>
            <person name="Oakley B."/>
            <person name="Pocsi I."/>
            <person name="Scazzocchio C."/>
            <person name="Seiboth B."/>
            <person name="vanKuyk P.A."/>
            <person name="Wortman J."/>
            <person name="Dyer P.S."/>
            <person name="Grigoriev I.V."/>
        </authorList>
    </citation>
    <scope>NUCLEOTIDE SEQUENCE [LARGE SCALE GENOMIC DNA]</scope>
    <source>
        <strain evidence="3">CBS 593.65</strain>
    </source>
</reference>
<dbReference type="AlphaFoldDB" id="A0A1L9T0N6"/>
<dbReference type="Gene3D" id="3.90.1300.10">
    <property type="entry name" value="Amidase signature (AS) domain"/>
    <property type="match status" value="1"/>
</dbReference>
<accession>A0A1L9T0N6</accession>
<dbReference type="InterPro" id="IPR023631">
    <property type="entry name" value="Amidase_dom"/>
</dbReference>
<evidence type="ECO:0000313" key="2">
    <source>
        <dbReference type="EMBL" id="OJJ52891.1"/>
    </source>
</evidence>
<dbReference type="PANTHER" id="PTHR42678:SF2">
    <property type="entry name" value="AMIDASE FAMILY PROTEIN (AFU_ORTHOLOGUE AFUA_6G14410)"/>
    <property type="match status" value="1"/>
</dbReference>
<dbReference type="RefSeq" id="XP_040696697.1">
    <property type="nucleotide sequence ID" value="XM_040853095.1"/>
</dbReference>
<dbReference type="GeneID" id="63769168"/>
<dbReference type="InterPro" id="IPR036928">
    <property type="entry name" value="AS_sf"/>
</dbReference>
<organism evidence="2 3">
    <name type="scientific">Aspergillus sydowii CBS 593.65</name>
    <dbReference type="NCBI Taxonomy" id="1036612"/>
    <lineage>
        <taxon>Eukaryota</taxon>
        <taxon>Fungi</taxon>
        <taxon>Dikarya</taxon>
        <taxon>Ascomycota</taxon>
        <taxon>Pezizomycotina</taxon>
        <taxon>Eurotiomycetes</taxon>
        <taxon>Eurotiomycetidae</taxon>
        <taxon>Eurotiales</taxon>
        <taxon>Aspergillaceae</taxon>
        <taxon>Aspergillus</taxon>
        <taxon>Aspergillus subgen. Nidulantes</taxon>
    </lineage>
</organism>
<proteinExistence type="predicted"/>
<feature type="domain" description="Amidase" evidence="1">
    <location>
        <begin position="29"/>
        <end position="436"/>
    </location>
</feature>
<dbReference type="EMBL" id="KV878599">
    <property type="protein sequence ID" value="OJJ52891.1"/>
    <property type="molecule type" value="Genomic_DNA"/>
</dbReference>
<sequence length="456" mass="48628">MEPEPHRLTATDALQLIQSNKLTVESYARSLLSRIDSRDAAVKAWVHLNPDAVLEQARLLDKIPADQRGPLHGVPIAVKDVMYTKDMPTEHNSPLYKDSHVPVDAAVVATLRAAGALIFGKTTTTEFAAMVVGPATRNPHSVPPTSASANATGGIRTPGGSSSGSAAAVADFQIPLALGTQTGGSIVRPGSFNGVYGFKPTWNAVSREGCKVYAITLDTIGVFARGVGDLRLLGGVLGVEDYGFQQQGRFGGPRLEGARFGVVKSPVWESAGQGTVNALQKGKEILQKHGAVVEEVQLPAEFDNVPDWHIKIMAAEGRVNFLPEYRKDKTQIHPTLAGKVENVSGLTRAQELEAFDGVAVLRPRMDEIANRYDALLTPSVPDEAPLGLESTGSAVFNRMWTALHVPVVTVPGFGGENGMPIGLTLVAARYHDQHLLDVAEAVGKVFEEEGGWKSSL</sequence>